<keyword evidence="8 11" id="KW-0521">NADP</keyword>
<dbReference type="UniPathway" id="UPA00053">
    <property type="reaction ID" value="UER00090"/>
</dbReference>
<dbReference type="Gene3D" id="3.60.150.10">
    <property type="entry name" value="Chorismate synthase AroC"/>
    <property type="match status" value="2"/>
</dbReference>
<comment type="similarity">
    <text evidence="2 11">Belongs to the chorismate synthase family.</text>
</comment>
<sequence>MLRFLTAGESHGEALVAILDGMVAHLNLSEDAISKELERRQEGAGRGERMKIEKDKAQILSGVAKGETLGSPIALLIPNKAKEAWEKPFTQLRPGHADLAGAIKYNQKNLRPILERSSARETAARVAVGAICKKFLAEFKIKISSSVIHIGGVSSQKDIEQAIEKAKKEGDSLGGVFEVKCENLPIGLGSCMQWDKRLDGLLAQALMSIQAIKGVEIGLGFESTRLKGSKVHDEIFYNNNKFTRGSNNAGGLEGGMTNGEPLILKAAMKPISTLLTPLNSVDIATKKPAKAYVERADICAVTAAAVVGEAMASFVLANAFLEKFGGDSMEEIRSNFSSFQYPKNML</sequence>
<evidence type="ECO:0000256" key="1">
    <source>
        <dbReference type="ARBA" id="ARBA00005044"/>
    </source>
</evidence>
<name>A0A1F4SDQ3_UNCSA</name>
<dbReference type="GO" id="GO:0004107">
    <property type="term" value="F:chorismate synthase activity"/>
    <property type="evidence" value="ECO:0007669"/>
    <property type="project" value="UniProtKB-UniRule"/>
</dbReference>
<comment type="cofactor">
    <cofactor evidence="11">
        <name>FMNH2</name>
        <dbReference type="ChEBI" id="CHEBI:57618"/>
    </cofactor>
    <text evidence="11">Reduced FMN (FMNH(2)).</text>
</comment>
<feature type="binding site" evidence="11">
    <location>
        <begin position="116"/>
        <end position="118"/>
    </location>
    <ligand>
        <name>FMN</name>
        <dbReference type="ChEBI" id="CHEBI:58210"/>
    </ligand>
</feature>
<dbReference type="GO" id="GO:0005829">
    <property type="term" value="C:cytosol"/>
    <property type="evidence" value="ECO:0007669"/>
    <property type="project" value="TreeGrafter"/>
</dbReference>
<keyword evidence="7 11" id="KW-0274">FAD</keyword>
<dbReference type="GO" id="GO:0009073">
    <property type="term" value="P:aromatic amino acid family biosynthetic process"/>
    <property type="evidence" value="ECO:0007669"/>
    <property type="project" value="UniProtKB-KW"/>
</dbReference>
<evidence type="ECO:0000313" key="12">
    <source>
        <dbReference type="EMBL" id="OGC18551.1"/>
    </source>
</evidence>
<dbReference type="InterPro" id="IPR035904">
    <property type="entry name" value="Chorismate_synth_AroC_sf"/>
</dbReference>
<dbReference type="PANTHER" id="PTHR21085:SF0">
    <property type="entry name" value="CHORISMATE SYNTHASE"/>
    <property type="match status" value="1"/>
</dbReference>
<organism evidence="12 13">
    <name type="scientific">candidate division WOR-1 bacterium RIFOXYB2_FULL_37_13</name>
    <dbReference type="NCBI Taxonomy" id="1802579"/>
    <lineage>
        <taxon>Bacteria</taxon>
        <taxon>Bacillati</taxon>
        <taxon>Saganbacteria</taxon>
    </lineage>
</organism>
<evidence type="ECO:0000256" key="9">
    <source>
        <dbReference type="ARBA" id="ARBA00023141"/>
    </source>
</evidence>
<dbReference type="STRING" id="1802579.A2310_01940"/>
<proteinExistence type="inferred from homology"/>
<dbReference type="InterPro" id="IPR000453">
    <property type="entry name" value="Chorismate_synth"/>
</dbReference>
<evidence type="ECO:0000256" key="5">
    <source>
        <dbReference type="ARBA" id="ARBA00022630"/>
    </source>
</evidence>
<keyword evidence="4 11" id="KW-0028">Amino-acid biosynthesis</keyword>
<dbReference type="AlphaFoldDB" id="A0A1F4SDQ3"/>
<gene>
    <name evidence="11" type="primary">aroC</name>
    <name evidence="12" type="ORF">A2310_01940</name>
</gene>
<keyword evidence="9 11" id="KW-0057">Aromatic amino acid biosynthesis</keyword>
<accession>A0A1F4SDQ3</accession>
<dbReference type="InterPro" id="IPR020541">
    <property type="entry name" value="Chorismate_synthase_CS"/>
</dbReference>
<feature type="binding site" evidence="11">
    <location>
        <begin position="269"/>
        <end position="273"/>
    </location>
    <ligand>
        <name>FMN</name>
        <dbReference type="ChEBI" id="CHEBI:58210"/>
    </ligand>
</feature>
<comment type="catalytic activity">
    <reaction evidence="11">
        <text>5-O-(1-carboxyvinyl)-3-phosphoshikimate = chorismate + phosphate</text>
        <dbReference type="Rhea" id="RHEA:21020"/>
        <dbReference type="ChEBI" id="CHEBI:29748"/>
        <dbReference type="ChEBI" id="CHEBI:43474"/>
        <dbReference type="ChEBI" id="CHEBI:57701"/>
        <dbReference type="EC" id="4.2.3.5"/>
    </reaction>
</comment>
<dbReference type="HAMAP" id="MF_00300">
    <property type="entry name" value="Chorismate_synth"/>
    <property type="match status" value="1"/>
</dbReference>
<evidence type="ECO:0000256" key="10">
    <source>
        <dbReference type="ARBA" id="ARBA00023239"/>
    </source>
</evidence>
<evidence type="ECO:0000256" key="2">
    <source>
        <dbReference type="ARBA" id="ARBA00008014"/>
    </source>
</evidence>
<evidence type="ECO:0000256" key="7">
    <source>
        <dbReference type="ARBA" id="ARBA00022827"/>
    </source>
</evidence>
<feature type="binding site" evidence="11">
    <location>
        <position position="254"/>
    </location>
    <ligand>
        <name>FMN</name>
        <dbReference type="ChEBI" id="CHEBI:58210"/>
    </ligand>
</feature>
<dbReference type="CDD" id="cd07304">
    <property type="entry name" value="Chorismate_synthase"/>
    <property type="match status" value="1"/>
</dbReference>
<dbReference type="SUPFAM" id="SSF103263">
    <property type="entry name" value="Chorismate synthase, AroC"/>
    <property type="match status" value="1"/>
</dbReference>
<evidence type="ECO:0000256" key="6">
    <source>
        <dbReference type="ARBA" id="ARBA00022643"/>
    </source>
</evidence>
<dbReference type="GO" id="GO:0008652">
    <property type="term" value="P:amino acid biosynthetic process"/>
    <property type="evidence" value="ECO:0007669"/>
    <property type="project" value="UniProtKB-KW"/>
</dbReference>
<feature type="binding site" evidence="11">
    <location>
        <begin position="210"/>
        <end position="211"/>
    </location>
    <ligand>
        <name>FMN</name>
        <dbReference type="ChEBI" id="CHEBI:58210"/>
    </ligand>
</feature>
<feature type="binding site" evidence="11">
    <location>
        <position position="46"/>
    </location>
    <ligand>
        <name>NADP(+)</name>
        <dbReference type="ChEBI" id="CHEBI:58349"/>
    </ligand>
</feature>
<evidence type="ECO:0000256" key="4">
    <source>
        <dbReference type="ARBA" id="ARBA00022605"/>
    </source>
</evidence>
<comment type="caution">
    <text evidence="12">The sequence shown here is derived from an EMBL/GenBank/DDBJ whole genome shotgun (WGS) entry which is preliminary data.</text>
</comment>
<evidence type="ECO:0000256" key="8">
    <source>
        <dbReference type="ARBA" id="ARBA00022857"/>
    </source>
</evidence>
<keyword evidence="6 11" id="KW-0288">FMN</keyword>
<keyword evidence="10 11" id="KW-0456">Lyase</keyword>
<keyword evidence="5 11" id="KW-0285">Flavoprotein</keyword>
<dbReference type="Proteomes" id="UP000178417">
    <property type="component" value="Unassembled WGS sequence"/>
</dbReference>
<evidence type="ECO:0000256" key="11">
    <source>
        <dbReference type="HAMAP-Rule" id="MF_00300"/>
    </source>
</evidence>
<evidence type="ECO:0000313" key="13">
    <source>
        <dbReference type="Proteomes" id="UP000178417"/>
    </source>
</evidence>
<comment type="subunit">
    <text evidence="11">Homotetramer.</text>
</comment>
<dbReference type="EMBL" id="MEUB01000071">
    <property type="protein sequence ID" value="OGC18551.1"/>
    <property type="molecule type" value="Genomic_DNA"/>
</dbReference>
<comment type="pathway">
    <text evidence="1 11">Metabolic intermediate biosynthesis; chorismate biosynthesis; chorismate from D-erythrose 4-phosphate and phosphoenolpyruvate: step 7/7.</text>
</comment>
<feature type="binding site" evidence="11">
    <location>
        <position position="295"/>
    </location>
    <ligand>
        <name>FMN</name>
        <dbReference type="ChEBI" id="CHEBI:58210"/>
    </ligand>
</feature>
<comment type="function">
    <text evidence="11">Catalyzes the anti-1,4-elimination of the C-3 phosphate and the C-6 proR hydrogen from 5-enolpyruvylshikimate-3-phosphate (EPSP) to yield chorismate, which is the branch point compound that serves as the starting substrate for the three terminal pathways of aromatic amino acid biosynthesis. This reaction introduces a second double bond into the aromatic ring system.</text>
</comment>
<feature type="binding site" evidence="11">
    <location>
        <position position="40"/>
    </location>
    <ligand>
        <name>NADP(+)</name>
        <dbReference type="ChEBI" id="CHEBI:58349"/>
    </ligand>
</feature>
<reference evidence="12 13" key="1">
    <citation type="journal article" date="2016" name="Nat. Commun.">
        <title>Thousands of microbial genomes shed light on interconnected biogeochemical processes in an aquifer system.</title>
        <authorList>
            <person name="Anantharaman K."/>
            <person name="Brown C.T."/>
            <person name="Hug L.A."/>
            <person name="Sharon I."/>
            <person name="Castelle C.J."/>
            <person name="Probst A.J."/>
            <person name="Thomas B.C."/>
            <person name="Singh A."/>
            <person name="Wilkins M.J."/>
            <person name="Karaoz U."/>
            <person name="Brodie E.L."/>
            <person name="Williams K.H."/>
            <person name="Hubbard S.S."/>
            <person name="Banfield J.F."/>
        </authorList>
    </citation>
    <scope>NUCLEOTIDE SEQUENCE [LARGE SCALE GENOMIC DNA]</scope>
</reference>
<dbReference type="PROSITE" id="PS00788">
    <property type="entry name" value="CHORISMATE_SYNTHASE_2"/>
    <property type="match status" value="1"/>
</dbReference>
<dbReference type="GO" id="GO:0009423">
    <property type="term" value="P:chorismate biosynthetic process"/>
    <property type="evidence" value="ECO:0007669"/>
    <property type="project" value="UniProtKB-UniRule"/>
</dbReference>
<protein>
    <recommendedName>
        <fullName evidence="3 11">Chorismate synthase</fullName>
        <shortName evidence="11">CS</shortName>
        <ecNumber evidence="3 11">4.2.3.5</ecNumber>
    </recommendedName>
    <alternativeName>
        <fullName evidence="11">5-enolpyruvylshikimate-3-phosphate phospholyase</fullName>
    </alternativeName>
</protein>
<dbReference type="PROSITE" id="PS00787">
    <property type="entry name" value="CHORISMATE_SYNTHASE_1"/>
    <property type="match status" value="1"/>
</dbReference>
<dbReference type="Pfam" id="PF01264">
    <property type="entry name" value="Chorismate_synt"/>
    <property type="match status" value="1"/>
</dbReference>
<dbReference type="PANTHER" id="PTHR21085">
    <property type="entry name" value="CHORISMATE SYNTHASE"/>
    <property type="match status" value="1"/>
</dbReference>
<dbReference type="GO" id="GO:0010181">
    <property type="term" value="F:FMN binding"/>
    <property type="evidence" value="ECO:0007669"/>
    <property type="project" value="TreeGrafter"/>
</dbReference>
<dbReference type="PIRSF" id="PIRSF001456">
    <property type="entry name" value="Chorismate_synth"/>
    <property type="match status" value="1"/>
</dbReference>
<dbReference type="EC" id="4.2.3.5" evidence="3 11"/>
<evidence type="ECO:0000256" key="3">
    <source>
        <dbReference type="ARBA" id="ARBA00013036"/>
    </source>
</evidence>